<evidence type="ECO:0000313" key="6">
    <source>
        <dbReference type="Proteomes" id="UP000324748"/>
    </source>
</evidence>
<feature type="domain" description="YDG" evidence="4">
    <location>
        <begin position="193"/>
        <end position="345"/>
    </location>
</feature>
<dbReference type="InterPro" id="IPR036987">
    <property type="entry name" value="SRA-YDG_sf"/>
</dbReference>
<proteinExistence type="predicted"/>
<dbReference type="SMART" id="SM00466">
    <property type="entry name" value="SRA"/>
    <property type="match status" value="1"/>
</dbReference>
<dbReference type="OrthoDB" id="2270193at2759"/>
<dbReference type="PANTHER" id="PTHR14140:SF27">
    <property type="entry name" value="OS04G0289800 PROTEIN"/>
    <property type="match status" value="1"/>
</dbReference>
<dbReference type="FunFam" id="2.30.280.10:FF:000005">
    <property type="entry name" value="E3 ubiquitin-protein ligase UHRF1"/>
    <property type="match status" value="1"/>
</dbReference>
<name>A0A5B0QD39_PUCGR</name>
<feature type="compositionally biased region" description="Acidic residues" evidence="3">
    <location>
        <begin position="417"/>
        <end position="426"/>
    </location>
</feature>
<evidence type="ECO:0000256" key="2">
    <source>
        <dbReference type="PROSITE-ProRule" id="PRU00358"/>
    </source>
</evidence>
<keyword evidence="1 2" id="KW-0539">Nucleus</keyword>
<organism evidence="5 6">
    <name type="scientific">Puccinia graminis f. sp. tritici</name>
    <dbReference type="NCBI Taxonomy" id="56615"/>
    <lineage>
        <taxon>Eukaryota</taxon>
        <taxon>Fungi</taxon>
        <taxon>Dikarya</taxon>
        <taxon>Basidiomycota</taxon>
        <taxon>Pucciniomycotina</taxon>
        <taxon>Pucciniomycetes</taxon>
        <taxon>Pucciniales</taxon>
        <taxon>Pucciniaceae</taxon>
        <taxon>Puccinia</taxon>
    </lineage>
</organism>
<dbReference type="Gene3D" id="2.30.280.10">
    <property type="entry name" value="SRA-YDG"/>
    <property type="match status" value="1"/>
</dbReference>
<comment type="caution">
    <text evidence="5">The sequence shown here is derived from an EMBL/GenBank/DDBJ whole genome shotgun (WGS) entry which is preliminary data.</text>
</comment>
<dbReference type="GO" id="GO:0005634">
    <property type="term" value="C:nucleus"/>
    <property type="evidence" value="ECO:0007669"/>
    <property type="project" value="UniProtKB-SubCell"/>
</dbReference>
<feature type="compositionally biased region" description="Basic residues" evidence="3">
    <location>
        <begin position="97"/>
        <end position="112"/>
    </location>
</feature>
<evidence type="ECO:0000256" key="1">
    <source>
        <dbReference type="ARBA" id="ARBA00023242"/>
    </source>
</evidence>
<feature type="compositionally biased region" description="Basic and acidic residues" evidence="3">
    <location>
        <begin position="520"/>
        <end position="532"/>
    </location>
</feature>
<reference evidence="5 6" key="1">
    <citation type="submission" date="2019-05" db="EMBL/GenBank/DDBJ databases">
        <title>Emergence of the Ug99 lineage of the wheat stem rust pathogen through somatic hybridization.</title>
        <authorList>
            <person name="Li F."/>
            <person name="Upadhyaya N.M."/>
            <person name="Sperschneider J."/>
            <person name="Matny O."/>
            <person name="Nguyen-Phuc H."/>
            <person name="Mago R."/>
            <person name="Raley C."/>
            <person name="Miller M.E."/>
            <person name="Silverstein K.A.T."/>
            <person name="Henningsen E."/>
            <person name="Hirsch C.D."/>
            <person name="Visser B."/>
            <person name="Pretorius Z.A."/>
            <person name="Steffenson B.J."/>
            <person name="Schwessinger B."/>
            <person name="Dodds P.N."/>
            <person name="Figueroa M."/>
        </authorList>
    </citation>
    <scope>NUCLEOTIDE SEQUENCE [LARGE SCALE GENOMIC DNA]</scope>
    <source>
        <strain evidence="5">21-0</strain>
    </source>
</reference>
<accession>A0A5B0QD39</accession>
<dbReference type="GO" id="GO:0016567">
    <property type="term" value="P:protein ubiquitination"/>
    <property type="evidence" value="ECO:0007669"/>
    <property type="project" value="TreeGrafter"/>
</dbReference>
<feature type="region of interest" description="Disordered" evidence="3">
    <location>
        <begin position="34"/>
        <end position="193"/>
    </location>
</feature>
<feature type="compositionally biased region" description="Acidic residues" evidence="3">
    <location>
        <begin position="125"/>
        <end position="139"/>
    </location>
</feature>
<gene>
    <name evidence="5" type="ORF">PGT21_035540</name>
</gene>
<feature type="region of interest" description="Disordered" evidence="3">
    <location>
        <begin position="401"/>
        <end position="562"/>
    </location>
</feature>
<keyword evidence="6" id="KW-1185">Reference proteome</keyword>
<protein>
    <recommendedName>
        <fullName evidence="4">YDG domain-containing protein</fullName>
    </recommendedName>
</protein>
<feature type="compositionally biased region" description="Basic residues" evidence="3">
    <location>
        <begin position="177"/>
        <end position="188"/>
    </location>
</feature>
<dbReference type="GO" id="GO:0044027">
    <property type="term" value="P:negative regulation of gene expression via chromosomal CpG island methylation"/>
    <property type="evidence" value="ECO:0007669"/>
    <property type="project" value="TreeGrafter"/>
</dbReference>
<dbReference type="Pfam" id="PF02182">
    <property type="entry name" value="SAD_SRA"/>
    <property type="match status" value="1"/>
</dbReference>
<feature type="compositionally biased region" description="Basic and acidic residues" evidence="3">
    <location>
        <begin position="463"/>
        <end position="472"/>
    </location>
</feature>
<feature type="compositionally biased region" description="Polar residues" evidence="3">
    <location>
        <begin position="445"/>
        <end position="462"/>
    </location>
</feature>
<evidence type="ECO:0000259" key="4">
    <source>
        <dbReference type="PROSITE" id="PS51015"/>
    </source>
</evidence>
<dbReference type="PANTHER" id="PTHR14140">
    <property type="entry name" value="E3 UBIQUITIN-PROTEIN LIGASE UHRF-RELATED"/>
    <property type="match status" value="1"/>
</dbReference>
<dbReference type="InterPro" id="IPR045134">
    <property type="entry name" value="UHRF1/2-like"/>
</dbReference>
<sequence>MVASTLAPTKESYEEIRQRNIAANRSLLLSLQLAGPGFGPTLIPKGDPKQTATTRGANEENSKTRAEKKRRKSTRREAEQAAEGEGDEKPQEEAGSRRRSGRIQKLQARKQNKLAGVEDERSEGSEESEDEYDDQDGPDGGDSSDGSESKEISRKRKSTWKPPSGPKRPRGSLPPQRKAKSLKGHRPNPKIFGQQVGTEVGDWWDSRMLCSQAGVHAPPVCGIAGSDGVGCYSVALSGGYEDDVDLGYAFTFTGSGGRALSGTKENPKNLRTAPQSSDQEFTAMNASVRLSCELKNPVRVIRGFKNHSPFAPESGYRYDGLYRVEKAWREAGQSGFQVCKFAFVRLPNQPKIPVKPGREAEAEQILRDMGIATEELLEIVAQTQEWTQKLAKQRIEEQRRQRQCATEAGGADGKDEQPEETADPDAEGPVKAVADAATEDPVETSKLTPSPQNTQDVGSSSLEPERCSDKPAEPNQPLDDQEAHPAAPRSPKAVPDEPPVQSPVEKITGHGADAPSGEESATKTVDDGRSALETDLGGPERVASLPDKHSASKPVPEKTPSATVPLVESLDKEMATVASDSEVVVNDD</sequence>
<evidence type="ECO:0000256" key="3">
    <source>
        <dbReference type="SAM" id="MobiDB-lite"/>
    </source>
</evidence>
<comment type="subcellular location">
    <subcellularLocation>
        <location evidence="2">Nucleus</location>
    </subcellularLocation>
</comment>
<dbReference type="InterPro" id="IPR003105">
    <property type="entry name" value="SRA_YDG"/>
</dbReference>
<dbReference type="PROSITE" id="PS51015">
    <property type="entry name" value="YDG"/>
    <property type="match status" value="1"/>
</dbReference>
<dbReference type="AlphaFoldDB" id="A0A5B0QD39"/>
<dbReference type="EMBL" id="VSWC01000027">
    <property type="protein sequence ID" value="KAA1111002.1"/>
    <property type="molecule type" value="Genomic_DNA"/>
</dbReference>
<dbReference type="InterPro" id="IPR015947">
    <property type="entry name" value="PUA-like_sf"/>
</dbReference>
<dbReference type="GO" id="GO:0061630">
    <property type="term" value="F:ubiquitin protein ligase activity"/>
    <property type="evidence" value="ECO:0007669"/>
    <property type="project" value="TreeGrafter"/>
</dbReference>
<evidence type="ECO:0000313" key="5">
    <source>
        <dbReference type="EMBL" id="KAA1111002.1"/>
    </source>
</evidence>
<dbReference type="SUPFAM" id="SSF88697">
    <property type="entry name" value="PUA domain-like"/>
    <property type="match status" value="1"/>
</dbReference>
<feature type="compositionally biased region" description="Basic and acidic residues" evidence="3">
    <location>
        <begin position="87"/>
        <end position="96"/>
    </location>
</feature>
<dbReference type="Proteomes" id="UP000324748">
    <property type="component" value="Unassembled WGS sequence"/>
</dbReference>